<evidence type="ECO:0000256" key="1">
    <source>
        <dbReference type="ARBA" id="ARBA00023015"/>
    </source>
</evidence>
<evidence type="ECO:0000259" key="5">
    <source>
        <dbReference type="PROSITE" id="PS51063"/>
    </source>
</evidence>
<dbReference type="InterPro" id="IPR012318">
    <property type="entry name" value="HTH_CRP"/>
</dbReference>
<dbReference type="InterPro" id="IPR018490">
    <property type="entry name" value="cNMP-bd_dom_sf"/>
</dbReference>
<accession>A0A0N1QZE2</accession>
<organism evidence="6 7">
    <name type="scientific">Salmonella schwarzengrund (strain CVM19633)</name>
    <dbReference type="NCBI Taxonomy" id="439843"/>
    <lineage>
        <taxon>Bacteria</taxon>
        <taxon>Pseudomonadati</taxon>
        <taxon>Pseudomonadota</taxon>
        <taxon>Gammaproteobacteria</taxon>
        <taxon>Enterobacterales</taxon>
        <taxon>Enterobacteriaceae</taxon>
        <taxon>Salmonella</taxon>
    </lineage>
</organism>
<evidence type="ECO:0000313" key="7">
    <source>
        <dbReference type="Proteomes" id="UP000001865"/>
    </source>
</evidence>
<dbReference type="InterPro" id="IPR036390">
    <property type="entry name" value="WH_DNA-bd_sf"/>
</dbReference>
<evidence type="ECO:0000259" key="4">
    <source>
        <dbReference type="PROSITE" id="PS50042"/>
    </source>
</evidence>
<feature type="domain" description="Cyclic nucleotide-binding" evidence="4">
    <location>
        <begin position="55"/>
        <end position="175"/>
    </location>
</feature>
<dbReference type="Pfam" id="PF13545">
    <property type="entry name" value="HTH_Crp_2"/>
    <property type="match status" value="1"/>
</dbReference>
<name>A0A0N1QZE2_SALSV</name>
<dbReference type="Gene3D" id="2.60.120.10">
    <property type="entry name" value="Jelly Rolls"/>
    <property type="match status" value="1"/>
</dbReference>
<dbReference type="InterPro" id="IPR050397">
    <property type="entry name" value="Env_Response_Regulators"/>
</dbReference>
<evidence type="ECO:0000313" key="6">
    <source>
        <dbReference type="EMBL" id="ACF92066.1"/>
    </source>
</evidence>
<reference evidence="6 7" key="1">
    <citation type="journal article" date="2011" name="J. Bacteriol.">
        <title>Comparative genomics of 28 Salmonella enterica isolates: evidence for CRISPR-mediated adaptive sublineage evolution.</title>
        <authorList>
            <person name="Fricke W.F."/>
            <person name="Mammel M.K."/>
            <person name="McDermott P.F."/>
            <person name="Tartera C."/>
            <person name="White D.G."/>
            <person name="Leclerc J.E."/>
            <person name="Ravel J."/>
            <person name="Cebula T.A."/>
        </authorList>
    </citation>
    <scope>NUCLEOTIDE SEQUENCE [LARGE SCALE GENOMIC DNA]</scope>
    <source>
        <strain evidence="6 7">CVM19633</strain>
    </source>
</reference>
<dbReference type="Proteomes" id="UP000001865">
    <property type="component" value="Chromosome"/>
</dbReference>
<dbReference type="InterPro" id="IPR014710">
    <property type="entry name" value="RmlC-like_jellyroll"/>
</dbReference>
<dbReference type="PROSITE" id="PS51063">
    <property type="entry name" value="HTH_CRP_2"/>
    <property type="match status" value="1"/>
</dbReference>
<dbReference type="Pfam" id="PF00027">
    <property type="entry name" value="cNMP_binding"/>
    <property type="match status" value="1"/>
</dbReference>
<protein>
    <submittedName>
        <fullName evidence="6">Cyclic nucleotide-binding domain protein</fullName>
    </submittedName>
</protein>
<dbReference type="AlphaFoldDB" id="A0A0N1QZE2"/>
<evidence type="ECO:0000256" key="3">
    <source>
        <dbReference type="ARBA" id="ARBA00023163"/>
    </source>
</evidence>
<keyword evidence="1" id="KW-0805">Transcription regulation</keyword>
<dbReference type="SUPFAM" id="SSF46785">
    <property type="entry name" value="Winged helix' DNA-binding domain"/>
    <property type="match status" value="1"/>
</dbReference>
<keyword evidence="3" id="KW-0804">Transcription</keyword>
<dbReference type="SUPFAM" id="SSF51206">
    <property type="entry name" value="cAMP-binding domain-like"/>
    <property type="match status" value="1"/>
</dbReference>
<dbReference type="GO" id="GO:0003700">
    <property type="term" value="F:DNA-binding transcription factor activity"/>
    <property type="evidence" value="ECO:0007669"/>
    <property type="project" value="TreeGrafter"/>
</dbReference>
<dbReference type="GO" id="GO:0003677">
    <property type="term" value="F:DNA binding"/>
    <property type="evidence" value="ECO:0007669"/>
    <property type="project" value="UniProtKB-KW"/>
</dbReference>
<dbReference type="GO" id="GO:0005829">
    <property type="term" value="C:cytosol"/>
    <property type="evidence" value="ECO:0007669"/>
    <property type="project" value="TreeGrafter"/>
</dbReference>
<dbReference type="PANTHER" id="PTHR24567">
    <property type="entry name" value="CRP FAMILY TRANSCRIPTIONAL REGULATORY PROTEIN"/>
    <property type="match status" value="1"/>
</dbReference>
<dbReference type="SMART" id="SM00100">
    <property type="entry name" value="cNMP"/>
    <property type="match status" value="1"/>
</dbReference>
<dbReference type="CDD" id="cd00038">
    <property type="entry name" value="CAP_ED"/>
    <property type="match status" value="1"/>
</dbReference>
<sequence length="263" mass="30561">MNREISGIFSGRISDARDGGPVLSDKGRDTMNIMKNAEFPDDWLLGLRQVVRDPVLYELLKYCPLEIMQCWRFDDISRGALICRQGEICQQFSLIVAGEVDVFYEAEDGRRYRQARYGKGDMLGELEIFESRHYICSVVAVGNVQLLSLPQAHFCRWLTLDNHFNQRMLRFFSQQYYQLSKKASSDNLYSLHQRVCQALWLRYQQYESTTILLDKQNLGQEFAATTRSINRILHDLKSLNIIDTDGERIILLASEKLKQEAEI</sequence>
<keyword evidence="2" id="KW-0238">DNA-binding</keyword>
<dbReference type="PANTHER" id="PTHR24567:SF26">
    <property type="entry name" value="REGULATORY PROTEIN YEIL"/>
    <property type="match status" value="1"/>
</dbReference>
<feature type="domain" description="HTH crp-type" evidence="5">
    <location>
        <begin position="189"/>
        <end position="255"/>
    </location>
</feature>
<gene>
    <name evidence="6" type="ordered locus">SeSA_A4121</name>
</gene>
<dbReference type="KEGG" id="sew:SeSA_A4121"/>
<evidence type="ECO:0000256" key="2">
    <source>
        <dbReference type="ARBA" id="ARBA00023125"/>
    </source>
</evidence>
<dbReference type="EMBL" id="CP001127">
    <property type="protein sequence ID" value="ACF92066.1"/>
    <property type="molecule type" value="Genomic_DNA"/>
</dbReference>
<proteinExistence type="predicted"/>
<dbReference type="PROSITE" id="PS50042">
    <property type="entry name" value="CNMP_BINDING_3"/>
    <property type="match status" value="1"/>
</dbReference>
<dbReference type="InterPro" id="IPR000595">
    <property type="entry name" value="cNMP-bd_dom"/>
</dbReference>
<dbReference type="HOGENOM" id="CLU_075053_14_0_6"/>